<dbReference type="Pfam" id="PF05866">
    <property type="entry name" value="RusA"/>
    <property type="match status" value="1"/>
</dbReference>
<reference evidence="2" key="1">
    <citation type="journal article" date="2019" name="Int. J. Syst. Evol. Microbiol.">
        <title>The Global Catalogue of Microorganisms (GCM) 10K type strain sequencing project: providing services to taxonomists for standard genome sequencing and annotation.</title>
        <authorList>
            <consortium name="The Broad Institute Genomics Platform"/>
            <consortium name="The Broad Institute Genome Sequencing Center for Infectious Disease"/>
            <person name="Wu L."/>
            <person name="Ma J."/>
        </authorList>
    </citation>
    <scope>NUCLEOTIDE SEQUENCE [LARGE SCALE GENOMIC DNA]</scope>
    <source>
        <strain evidence="2">CCM 8951</strain>
    </source>
</reference>
<gene>
    <name evidence="1" type="ORF">ACFQ4L_10485</name>
</gene>
<dbReference type="InterPro" id="IPR008822">
    <property type="entry name" value="Endonuclease_RusA-like"/>
</dbReference>
<dbReference type="InterPro" id="IPR036614">
    <property type="entry name" value="RusA-like_sf"/>
</dbReference>
<sequence>MKLIINGEPIPQGRPRFANRGKFTTTYDPPKSKAYKQLVRAQATQQWHSQPLSGALKCDVTIYRPIQQSGSKKLKLMKSSGQIRPIIKGDIDNYFKAVTDPLTGIVWVDDALIVESQIRKFYSNEPRVEIEVEELEQ</sequence>
<protein>
    <submittedName>
        <fullName evidence="1">RusA family crossover junction endodeoxyribonuclease</fullName>
    </submittedName>
</protein>
<dbReference type="Proteomes" id="UP001597244">
    <property type="component" value="Unassembled WGS sequence"/>
</dbReference>
<keyword evidence="2" id="KW-1185">Reference proteome</keyword>
<proteinExistence type="predicted"/>
<evidence type="ECO:0000313" key="1">
    <source>
        <dbReference type="EMBL" id="MFD1466488.1"/>
    </source>
</evidence>
<name>A0ABW4DRJ7_9LACO</name>
<accession>A0ABW4DRJ7</accession>
<comment type="caution">
    <text evidence="1">The sequence shown here is derived from an EMBL/GenBank/DDBJ whole genome shotgun (WGS) entry which is preliminary data.</text>
</comment>
<dbReference type="RefSeq" id="WP_125577484.1">
    <property type="nucleotide sequence ID" value="NZ_JBHTOF010000103.1"/>
</dbReference>
<organism evidence="1 2">
    <name type="scientific">Lapidilactobacillus mulanensis</name>
    <dbReference type="NCBI Taxonomy" id="2485999"/>
    <lineage>
        <taxon>Bacteria</taxon>
        <taxon>Bacillati</taxon>
        <taxon>Bacillota</taxon>
        <taxon>Bacilli</taxon>
        <taxon>Lactobacillales</taxon>
        <taxon>Lactobacillaceae</taxon>
        <taxon>Lapidilactobacillus</taxon>
    </lineage>
</organism>
<dbReference type="Gene3D" id="3.30.1330.70">
    <property type="entry name" value="Holliday junction resolvase RusA"/>
    <property type="match status" value="1"/>
</dbReference>
<dbReference type="SUPFAM" id="SSF103084">
    <property type="entry name" value="Holliday junction resolvase RusA"/>
    <property type="match status" value="1"/>
</dbReference>
<evidence type="ECO:0000313" key="2">
    <source>
        <dbReference type="Proteomes" id="UP001597244"/>
    </source>
</evidence>
<dbReference type="EMBL" id="JBHTOF010000103">
    <property type="protein sequence ID" value="MFD1466488.1"/>
    <property type="molecule type" value="Genomic_DNA"/>
</dbReference>